<evidence type="ECO:0000313" key="5">
    <source>
        <dbReference type="EMBL" id="GEP54886.1"/>
    </source>
</evidence>
<keyword evidence="1" id="KW-0805">Transcription regulation</keyword>
<keyword evidence="6" id="KW-1185">Reference proteome</keyword>
<feature type="domain" description="HTH marR-type" evidence="4">
    <location>
        <begin position="5"/>
        <end position="137"/>
    </location>
</feature>
<gene>
    <name evidence="5" type="ORF">RSO01_20520</name>
</gene>
<accession>A0A512N7C9</accession>
<proteinExistence type="predicted"/>
<dbReference type="Proteomes" id="UP000321058">
    <property type="component" value="Unassembled WGS sequence"/>
</dbReference>
<dbReference type="Pfam" id="PF12802">
    <property type="entry name" value="MarR_2"/>
    <property type="match status" value="1"/>
</dbReference>
<sequence length="155" mass="17412">MDHLDRNLGFLLHDVARLMRKRFEQNARELGLTRSQCSVLAHLARHDGIQQGVLAEILEVEPITLTRLVDRLEQMGLVERQSHSTDRRIRLLRLTEAARPKLADIFAVGAVTRGEAMEGVSEEDRERLLDILSSMKANLIGKSSAVVGERRASHG</sequence>
<keyword evidence="2" id="KW-0238">DNA-binding</keyword>
<protein>
    <submittedName>
        <fullName evidence="5">MarR family transcriptional regulator</fullName>
    </submittedName>
</protein>
<dbReference type="PANTHER" id="PTHR33164">
    <property type="entry name" value="TRANSCRIPTIONAL REGULATOR, MARR FAMILY"/>
    <property type="match status" value="1"/>
</dbReference>
<dbReference type="RefSeq" id="WP_147148858.1">
    <property type="nucleotide sequence ID" value="NZ_BKAJ01000032.1"/>
</dbReference>
<evidence type="ECO:0000313" key="6">
    <source>
        <dbReference type="Proteomes" id="UP000321058"/>
    </source>
</evidence>
<dbReference type="PRINTS" id="PR00598">
    <property type="entry name" value="HTHMARR"/>
</dbReference>
<dbReference type="InterPro" id="IPR036390">
    <property type="entry name" value="WH_DNA-bd_sf"/>
</dbReference>
<evidence type="ECO:0000256" key="3">
    <source>
        <dbReference type="ARBA" id="ARBA00023163"/>
    </source>
</evidence>
<dbReference type="InterPro" id="IPR023187">
    <property type="entry name" value="Tscrpt_reg_MarR-type_CS"/>
</dbReference>
<dbReference type="GO" id="GO:0003677">
    <property type="term" value="F:DNA binding"/>
    <property type="evidence" value="ECO:0007669"/>
    <property type="project" value="UniProtKB-KW"/>
</dbReference>
<dbReference type="InterPro" id="IPR000835">
    <property type="entry name" value="HTH_MarR-typ"/>
</dbReference>
<dbReference type="InterPro" id="IPR039422">
    <property type="entry name" value="MarR/SlyA-like"/>
</dbReference>
<evidence type="ECO:0000259" key="4">
    <source>
        <dbReference type="PROSITE" id="PS50995"/>
    </source>
</evidence>
<dbReference type="SMART" id="SM00347">
    <property type="entry name" value="HTH_MARR"/>
    <property type="match status" value="1"/>
</dbReference>
<name>A0A512N7C9_9HYPH</name>
<dbReference type="SUPFAM" id="SSF46785">
    <property type="entry name" value="Winged helix' DNA-binding domain"/>
    <property type="match status" value="1"/>
</dbReference>
<dbReference type="InterPro" id="IPR036388">
    <property type="entry name" value="WH-like_DNA-bd_sf"/>
</dbReference>
<evidence type="ECO:0000256" key="1">
    <source>
        <dbReference type="ARBA" id="ARBA00023015"/>
    </source>
</evidence>
<organism evidence="5 6">
    <name type="scientific">Reyranella soli</name>
    <dbReference type="NCBI Taxonomy" id="1230389"/>
    <lineage>
        <taxon>Bacteria</taxon>
        <taxon>Pseudomonadati</taxon>
        <taxon>Pseudomonadota</taxon>
        <taxon>Alphaproteobacteria</taxon>
        <taxon>Hyphomicrobiales</taxon>
        <taxon>Reyranellaceae</taxon>
        <taxon>Reyranella</taxon>
    </lineage>
</organism>
<dbReference type="PANTHER" id="PTHR33164:SF64">
    <property type="entry name" value="TRANSCRIPTIONAL REGULATOR SLYA"/>
    <property type="match status" value="1"/>
</dbReference>
<keyword evidence="3" id="KW-0804">Transcription</keyword>
<reference evidence="5 6" key="1">
    <citation type="submission" date="2019-07" db="EMBL/GenBank/DDBJ databases">
        <title>Whole genome shotgun sequence of Reyranella soli NBRC 108950.</title>
        <authorList>
            <person name="Hosoyama A."/>
            <person name="Uohara A."/>
            <person name="Ohji S."/>
            <person name="Ichikawa N."/>
        </authorList>
    </citation>
    <scope>NUCLEOTIDE SEQUENCE [LARGE SCALE GENOMIC DNA]</scope>
    <source>
        <strain evidence="5 6">NBRC 108950</strain>
    </source>
</reference>
<dbReference type="PROSITE" id="PS01117">
    <property type="entry name" value="HTH_MARR_1"/>
    <property type="match status" value="1"/>
</dbReference>
<dbReference type="GO" id="GO:0003700">
    <property type="term" value="F:DNA-binding transcription factor activity"/>
    <property type="evidence" value="ECO:0007669"/>
    <property type="project" value="InterPro"/>
</dbReference>
<evidence type="ECO:0000256" key="2">
    <source>
        <dbReference type="ARBA" id="ARBA00023125"/>
    </source>
</evidence>
<dbReference type="AlphaFoldDB" id="A0A512N7C9"/>
<comment type="caution">
    <text evidence="5">The sequence shown here is derived from an EMBL/GenBank/DDBJ whole genome shotgun (WGS) entry which is preliminary data.</text>
</comment>
<dbReference type="PROSITE" id="PS50995">
    <property type="entry name" value="HTH_MARR_2"/>
    <property type="match status" value="1"/>
</dbReference>
<dbReference type="Gene3D" id="1.10.10.10">
    <property type="entry name" value="Winged helix-like DNA-binding domain superfamily/Winged helix DNA-binding domain"/>
    <property type="match status" value="1"/>
</dbReference>
<dbReference type="GO" id="GO:0006950">
    <property type="term" value="P:response to stress"/>
    <property type="evidence" value="ECO:0007669"/>
    <property type="project" value="TreeGrafter"/>
</dbReference>
<dbReference type="EMBL" id="BKAJ01000032">
    <property type="protein sequence ID" value="GEP54886.1"/>
    <property type="molecule type" value="Genomic_DNA"/>
</dbReference>
<dbReference type="OrthoDB" id="5974674at2"/>